<accession>A0ACA9MB66</accession>
<dbReference type="EMBL" id="CAJVPM010011267">
    <property type="protein sequence ID" value="CAG8579832.1"/>
    <property type="molecule type" value="Genomic_DNA"/>
</dbReference>
<comment type="caution">
    <text evidence="1">The sequence shown here is derived from an EMBL/GenBank/DDBJ whole genome shotgun (WGS) entry which is preliminary data.</text>
</comment>
<feature type="non-terminal residue" evidence="1">
    <location>
        <position position="1"/>
    </location>
</feature>
<sequence>LYEVLSNINLSDVDDYDEEQLTSEVKDVEFLKEEVLNIEELLNLDVADFTNDLGEIVFNNNFESSEEEHSNVQINNTKSNIDEENWDPEKEVDTMLN</sequence>
<evidence type="ECO:0000313" key="1">
    <source>
        <dbReference type="EMBL" id="CAG8579832.1"/>
    </source>
</evidence>
<organism evidence="1 2">
    <name type="scientific">Scutellospora calospora</name>
    <dbReference type="NCBI Taxonomy" id="85575"/>
    <lineage>
        <taxon>Eukaryota</taxon>
        <taxon>Fungi</taxon>
        <taxon>Fungi incertae sedis</taxon>
        <taxon>Mucoromycota</taxon>
        <taxon>Glomeromycotina</taxon>
        <taxon>Glomeromycetes</taxon>
        <taxon>Diversisporales</taxon>
        <taxon>Gigasporaceae</taxon>
        <taxon>Scutellospora</taxon>
    </lineage>
</organism>
<gene>
    <name evidence="1" type="ORF">SCALOS_LOCUS6163</name>
</gene>
<proteinExistence type="predicted"/>
<dbReference type="Proteomes" id="UP000789860">
    <property type="component" value="Unassembled WGS sequence"/>
</dbReference>
<evidence type="ECO:0000313" key="2">
    <source>
        <dbReference type="Proteomes" id="UP000789860"/>
    </source>
</evidence>
<name>A0ACA9MB66_9GLOM</name>
<protein>
    <submittedName>
        <fullName evidence="1">6193_t:CDS:1</fullName>
    </submittedName>
</protein>
<keyword evidence="2" id="KW-1185">Reference proteome</keyword>
<reference evidence="1" key="1">
    <citation type="submission" date="2021-06" db="EMBL/GenBank/DDBJ databases">
        <authorList>
            <person name="Kallberg Y."/>
            <person name="Tangrot J."/>
            <person name="Rosling A."/>
        </authorList>
    </citation>
    <scope>NUCLEOTIDE SEQUENCE</scope>
    <source>
        <strain evidence="1">AU212A</strain>
    </source>
</reference>